<dbReference type="Proteomes" id="UP001174997">
    <property type="component" value="Unassembled WGS sequence"/>
</dbReference>
<gene>
    <name evidence="2" type="ORF">QBC41DRAFT_318385</name>
</gene>
<accession>A0AA40DDL0</accession>
<feature type="compositionally biased region" description="Low complexity" evidence="1">
    <location>
        <begin position="216"/>
        <end position="240"/>
    </location>
</feature>
<comment type="caution">
    <text evidence="2">The sequence shown here is derived from an EMBL/GenBank/DDBJ whole genome shotgun (WGS) entry which is preliminary data.</text>
</comment>
<dbReference type="EMBL" id="JAULSY010000034">
    <property type="protein sequence ID" value="KAK0670226.1"/>
    <property type="molecule type" value="Genomic_DNA"/>
</dbReference>
<feature type="region of interest" description="Disordered" evidence="1">
    <location>
        <begin position="209"/>
        <end position="296"/>
    </location>
</feature>
<sequence>MFAPSSPPYHHLQHHQFDRTMNPPYYSSRAGVRGKRSSGPSTCTCRSRRRGCGRTLPACPNCRRQGQESGMTSWHRGNDGRLVARGGHQRGILSVRSRKVDLANKRAGHHPVKKHSFILSLPRGLSLARLVRGDKSCYRQKNGDLPLSVSFPLSDGEDLEMTDLYELLVKMSLCEEEAMQQQEQQFEALSLPCVEIDMEDEFPAVFQREATPPPESSSEPASVSSSTTSSASSSLATTPEVDPQGETSKDGSSHQAEPEAEIKSEDAIEQTIEEEPASKPEPTGEQETDTPITKSAAPPQSLLNILHPLHQSTPLNETDLATMLNWLLQPDIFSHLSVQSSSAKSSFTTAPKDDDTSPFPSTDHFLQIMEVISQLTAKVLMRPSPANTDAQQKEQVEITAEHLSVIMNLRLLLDYAARVLCIRSIETQNSTSAMDARSNALQVV</sequence>
<name>A0AA40DDL0_9PEZI</name>
<keyword evidence="3" id="KW-1185">Reference proteome</keyword>
<proteinExistence type="predicted"/>
<organism evidence="2 3">
    <name type="scientific">Cercophora samala</name>
    <dbReference type="NCBI Taxonomy" id="330535"/>
    <lineage>
        <taxon>Eukaryota</taxon>
        <taxon>Fungi</taxon>
        <taxon>Dikarya</taxon>
        <taxon>Ascomycota</taxon>
        <taxon>Pezizomycotina</taxon>
        <taxon>Sordariomycetes</taxon>
        <taxon>Sordariomycetidae</taxon>
        <taxon>Sordariales</taxon>
        <taxon>Lasiosphaeriaceae</taxon>
        <taxon>Cercophora</taxon>
    </lineage>
</organism>
<reference evidence="2" key="1">
    <citation type="submission" date="2023-06" db="EMBL/GenBank/DDBJ databases">
        <title>Genome-scale phylogeny and comparative genomics of the fungal order Sordariales.</title>
        <authorList>
            <consortium name="Lawrence Berkeley National Laboratory"/>
            <person name="Hensen N."/>
            <person name="Bonometti L."/>
            <person name="Westerberg I."/>
            <person name="Brannstrom I.O."/>
            <person name="Guillou S."/>
            <person name="Cros-Aarteil S."/>
            <person name="Calhoun S."/>
            <person name="Haridas S."/>
            <person name="Kuo A."/>
            <person name="Mondo S."/>
            <person name="Pangilinan J."/>
            <person name="Riley R."/>
            <person name="Labutti K."/>
            <person name="Andreopoulos B."/>
            <person name="Lipzen A."/>
            <person name="Chen C."/>
            <person name="Yanf M."/>
            <person name="Daum C."/>
            <person name="Ng V."/>
            <person name="Clum A."/>
            <person name="Steindorff A."/>
            <person name="Ohm R."/>
            <person name="Martin F."/>
            <person name="Silar P."/>
            <person name="Natvig D."/>
            <person name="Lalanne C."/>
            <person name="Gautier V."/>
            <person name="Ament-Velasquez S.L."/>
            <person name="Kruys A."/>
            <person name="Hutchinson M.I."/>
            <person name="Powell A.J."/>
            <person name="Barry K."/>
            <person name="Miller A.N."/>
            <person name="Grigoriev I.V."/>
            <person name="Debuchy R."/>
            <person name="Gladieux P."/>
            <person name="Thoren M.H."/>
            <person name="Johannesson H."/>
        </authorList>
    </citation>
    <scope>NUCLEOTIDE SEQUENCE</scope>
    <source>
        <strain evidence="2">CBS 307.81</strain>
    </source>
</reference>
<protein>
    <submittedName>
        <fullName evidence="2">Uncharacterized protein</fullName>
    </submittedName>
</protein>
<evidence type="ECO:0000256" key="1">
    <source>
        <dbReference type="SAM" id="MobiDB-lite"/>
    </source>
</evidence>
<feature type="compositionally biased region" description="Basic and acidic residues" evidence="1">
    <location>
        <begin position="247"/>
        <end position="266"/>
    </location>
</feature>
<evidence type="ECO:0000313" key="3">
    <source>
        <dbReference type="Proteomes" id="UP001174997"/>
    </source>
</evidence>
<dbReference type="AlphaFoldDB" id="A0AA40DDL0"/>
<feature type="region of interest" description="Disordered" evidence="1">
    <location>
        <begin position="1"/>
        <end position="46"/>
    </location>
</feature>
<evidence type="ECO:0000313" key="2">
    <source>
        <dbReference type="EMBL" id="KAK0670226.1"/>
    </source>
</evidence>